<proteinExistence type="predicted"/>
<dbReference type="OrthoDB" id="1923031at2759"/>
<dbReference type="PANTHER" id="PTHR33825:SF5">
    <property type="entry name" value="TRANSMEMBRANE PROTEIN"/>
    <property type="match status" value="1"/>
</dbReference>
<keyword evidence="2" id="KW-1185">Reference proteome</keyword>
<dbReference type="Proteomes" id="UP000554482">
    <property type="component" value="Unassembled WGS sequence"/>
</dbReference>
<keyword evidence="1" id="KW-0472">Membrane</keyword>
<dbReference type="EMBL" id="JABWDY010003678">
    <property type="protein sequence ID" value="KAF5205753.1"/>
    <property type="molecule type" value="Genomic_DNA"/>
</dbReference>
<name>A0A7J6X8K8_THATH</name>
<sequence>MDVMRKELPDTMVAVRLSEMEISDLTMKLSDLGRTKGVKSSTQAVRVVEDRLHRLSTMHGSKRLACTSVSFLVFLKGMKLRRSKDWDRS</sequence>
<keyword evidence="1" id="KW-0812">Transmembrane</keyword>
<comment type="caution">
    <text evidence="1">The sequence shown here is derived from an EMBL/GenBank/DDBJ whole genome shotgun (WGS) entry which is preliminary data.</text>
</comment>
<reference evidence="1 2" key="1">
    <citation type="submission" date="2020-06" db="EMBL/GenBank/DDBJ databases">
        <title>Transcriptomic and genomic resources for Thalictrum thalictroides and T. hernandezii: Facilitating candidate gene discovery in an emerging model plant lineage.</title>
        <authorList>
            <person name="Arias T."/>
            <person name="Riano-Pachon D.M."/>
            <person name="Di Stilio V.S."/>
        </authorList>
    </citation>
    <scope>NUCLEOTIDE SEQUENCE [LARGE SCALE GENOMIC DNA]</scope>
    <source>
        <strain evidence="2">cv. WT478/WT964</strain>
        <tissue evidence="1">Leaves</tissue>
    </source>
</reference>
<evidence type="ECO:0000313" key="1">
    <source>
        <dbReference type="EMBL" id="KAF5205753.1"/>
    </source>
</evidence>
<dbReference type="PANTHER" id="PTHR33825">
    <property type="entry name" value="CHITINASE-LIKE PROTEIN"/>
    <property type="match status" value="1"/>
</dbReference>
<protein>
    <submittedName>
        <fullName evidence="1">Transmembrane protein</fullName>
    </submittedName>
</protein>
<dbReference type="AlphaFoldDB" id="A0A7J6X8K8"/>
<gene>
    <name evidence="1" type="ORF">FRX31_004660</name>
</gene>
<evidence type="ECO:0000313" key="2">
    <source>
        <dbReference type="Proteomes" id="UP000554482"/>
    </source>
</evidence>
<accession>A0A7J6X8K8</accession>
<organism evidence="1 2">
    <name type="scientific">Thalictrum thalictroides</name>
    <name type="common">Rue-anemone</name>
    <name type="synonym">Anemone thalictroides</name>
    <dbReference type="NCBI Taxonomy" id="46969"/>
    <lineage>
        <taxon>Eukaryota</taxon>
        <taxon>Viridiplantae</taxon>
        <taxon>Streptophyta</taxon>
        <taxon>Embryophyta</taxon>
        <taxon>Tracheophyta</taxon>
        <taxon>Spermatophyta</taxon>
        <taxon>Magnoliopsida</taxon>
        <taxon>Ranunculales</taxon>
        <taxon>Ranunculaceae</taxon>
        <taxon>Thalictroideae</taxon>
        <taxon>Thalictrum</taxon>
    </lineage>
</organism>